<feature type="binding site" evidence="16">
    <location>
        <position position="194"/>
    </location>
    <ligand>
        <name>Ca(2+)</name>
        <dbReference type="ChEBI" id="CHEBI:29108"/>
    </ligand>
</feature>
<dbReference type="PANTHER" id="PTHR11610:SF12">
    <property type="entry name" value="LIPASE MEMBER H"/>
    <property type="match status" value="1"/>
</dbReference>
<dbReference type="PIRSF" id="PIRSF000865">
    <property type="entry name" value="Lipoprotein_lipase_LIPH"/>
    <property type="match status" value="1"/>
</dbReference>
<dbReference type="InterPro" id="IPR029058">
    <property type="entry name" value="AB_hydrolase_fold"/>
</dbReference>
<dbReference type="InterPro" id="IPR033906">
    <property type="entry name" value="Lipase_N"/>
</dbReference>
<keyword evidence="5" id="KW-0964">Secreted</keyword>
<dbReference type="PANTHER" id="PTHR11610">
    <property type="entry name" value="LIPASE"/>
    <property type="match status" value="1"/>
</dbReference>
<comment type="function">
    <text evidence="14">Hydrolyzes specifically phosphatidic acid (PA) to produce 2-acyl lysophosphatidic acid (LPA; a potent bioactive lipid mediator) and fatty acid. Does not hydrolyze other phospholipids, like phosphatidylserine (PS), phosphatidylcholine (PC) and phosphatidylethanolamine (PE) or triacylglycerol (TG).</text>
</comment>
<keyword evidence="9" id="KW-0443">Lipid metabolism</keyword>
<dbReference type="AlphaFoldDB" id="V9KPD8"/>
<dbReference type="GO" id="GO:0008201">
    <property type="term" value="F:heparin binding"/>
    <property type="evidence" value="ECO:0007669"/>
    <property type="project" value="UniProtKB-ARBA"/>
</dbReference>
<evidence type="ECO:0000256" key="18">
    <source>
        <dbReference type="SAM" id="SignalP"/>
    </source>
</evidence>
<evidence type="ECO:0000256" key="6">
    <source>
        <dbReference type="ARBA" id="ARBA00022729"/>
    </source>
</evidence>
<keyword evidence="12" id="KW-0325">Glycoprotein</keyword>
<feature type="binding site" evidence="16">
    <location>
        <position position="196"/>
    </location>
    <ligand>
        <name>Ca(2+)</name>
        <dbReference type="ChEBI" id="CHEBI:29108"/>
    </ligand>
</feature>
<dbReference type="InterPro" id="IPR013818">
    <property type="entry name" value="Lipase"/>
</dbReference>
<evidence type="ECO:0000256" key="5">
    <source>
        <dbReference type="ARBA" id="ARBA00022525"/>
    </source>
</evidence>
<dbReference type="FunFam" id="3.40.50.1820:FF:000063">
    <property type="entry name" value="Lipase member H"/>
    <property type="match status" value="1"/>
</dbReference>
<proteinExistence type="evidence at transcript level"/>
<evidence type="ECO:0000256" key="13">
    <source>
        <dbReference type="ARBA" id="ARBA00048637"/>
    </source>
</evidence>
<keyword evidence="16" id="KW-0106">Calcium</keyword>
<name>V9KPD8_CALMI</name>
<evidence type="ECO:0000256" key="9">
    <source>
        <dbReference type="ARBA" id="ARBA00023098"/>
    </source>
</evidence>
<dbReference type="GO" id="GO:0016042">
    <property type="term" value="P:lipid catabolic process"/>
    <property type="evidence" value="ECO:0007669"/>
    <property type="project" value="UniProtKB-KW"/>
</dbReference>
<dbReference type="Gene3D" id="3.40.50.1820">
    <property type="entry name" value="alpha/beta hydrolase"/>
    <property type="match status" value="1"/>
</dbReference>
<dbReference type="CDD" id="cd00707">
    <property type="entry name" value="Pancreat_lipase_like"/>
    <property type="match status" value="1"/>
</dbReference>
<keyword evidence="7" id="KW-0378">Hydrolase</keyword>
<feature type="binding site" evidence="16">
    <location>
        <position position="199"/>
    </location>
    <ligand>
        <name>Ca(2+)</name>
        <dbReference type="ChEBI" id="CHEBI:29108"/>
    </ligand>
</feature>
<evidence type="ECO:0000256" key="17">
    <source>
        <dbReference type="RuleBase" id="RU004262"/>
    </source>
</evidence>
<evidence type="ECO:0000256" key="12">
    <source>
        <dbReference type="ARBA" id="ARBA00023180"/>
    </source>
</evidence>
<feature type="signal peptide" evidence="18">
    <location>
        <begin position="1"/>
        <end position="17"/>
    </location>
</feature>
<feature type="domain" description="Lipase" evidence="19">
    <location>
        <begin position="37"/>
        <end position="316"/>
    </location>
</feature>
<sequence>MWLLACWLLPFLRCVASEPVEEECPRFTELSVTDTLVGTELKVRLLLYTRANETCPTLITANNLGPMNLTKKVVFLIHGYRPFGSKPKWLSKMVKSLLDVEDINLIVVDWNRGATTINYIVAAGNTKKLAVKLKPVVDRILTDTGSLDSVHMIGVSLGAHAAGFVGSMFHGKIGQITGLDPAGPQFTNTPPEERLDPTDAKFVAVLHTDMDALGFREVLGHIDYYPNGGKDQPGCPATILKGKAYVICDHQRSVYLYMSSMSSCNFTVYPCPSYKQFLNGECMVCNGTCPIFGYHAKPVTLSQSAVYFLTASSDPFCTHSYMMDIIAWNQNAREGYLTIELTGDSATVTSDVKHVSKTFERFQEISLLVNVDKDPGNIRSVSLTYTSTNWVEPKLRFGLLRMRLRSLTFPDRPHKCRYDVILHKRTPVTFQPLDCQDLQM</sequence>
<keyword evidence="10" id="KW-0472">Membrane</keyword>
<dbReference type="GO" id="GO:0052689">
    <property type="term" value="F:carboxylic ester hydrolase activity"/>
    <property type="evidence" value="ECO:0007669"/>
    <property type="project" value="InterPro"/>
</dbReference>
<comment type="catalytic activity">
    <reaction evidence="13">
        <text>1-hexadecanoyl-2-(9Z-octadecenoyl)-sn-glycero-3-phosphate + H2O = 2-(9Z-octadecenoyl)-sn-glycero-3-phosphate + hexadecanoate + H(+)</text>
        <dbReference type="Rhea" id="RHEA:40943"/>
        <dbReference type="ChEBI" id="CHEBI:7896"/>
        <dbReference type="ChEBI" id="CHEBI:15377"/>
        <dbReference type="ChEBI" id="CHEBI:15378"/>
        <dbReference type="ChEBI" id="CHEBI:64839"/>
        <dbReference type="ChEBI" id="CHEBI:77593"/>
    </reaction>
    <physiologicalReaction direction="left-to-right" evidence="13">
        <dbReference type="Rhea" id="RHEA:40944"/>
    </physiologicalReaction>
</comment>
<evidence type="ECO:0000259" key="19">
    <source>
        <dbReference type="Pfam" id="PF00151"/>
    </source>
</evidence>
<keyword evidence="11" id="KW-1015">Disulfide bond</keyword>
<keyword evidence="8" id="KW-0442">Lipid degradation</keyword>
<feature type="active site" description="Charge relay system" evidence="15">
    <location>
        <position position="250"/>
    </location>
</feature>
<dbReference type="InterPro" id="IPR016272">
    <property type="entry name" value="Lipase_LIPH"/>
</dbReference>
<evidence type="ECO:0000313" key="20">
    <source>
        <dbReference type="EMBL" id="AFP00146.1"/>
    </source>
</evidence>
<evidence type="ECO:0000256" key="15">
    <source>
        <dbReference type="PIRSR" id="PIRSR000865-1"/>
    </source>
</evidence>
<dbReference type="InterPro" id="IPR000734">
    <property type="entry name" value="TAG_lipase"/>
</dbReference>
<keyword evidence="6 18" id="KW-0732">Signal</keyword>
<dbReference type="GO" id="GO:0006654">
    <property type="term" value="P:phosphatidic acid biosynthetic process"/>
    <property type="evidence" value="ECO:0007669"/>
    <property type="project" value="UniProtKB-ARBA"/>
</dbReference>
<feature type="chain" id="PRO_5004777953" evidence="18">
    <location>
        <begin position="18"/>
        <end position="440"/>
    </location>
</feature>
<feature type="active site" description="Nucleophile" evidence="15">
    <location>
        <position position="156"/>
    </location>
</feature>
<dbReference type="GO" id="GO:0004620">
    <property type="term" value="F:phospholipase activity"/>
    <property type="evidence" value="ECO:0007669"/>
    <property type="project" value="TreeGrafter"/>
</dbReference>
<comment type="subcellular location">
    <subcellularLocation>
        <location evidence="1">Cell membrane</location>
        <topology evidence="1">Peripheral membrane protein</topology>
    </subcellularLocation>
    <subcellularLocation>
        <location evidence="2">Secreted</location>
    </subcellularLocation>
</comment>
<evidence type="ECO:0000256" key="7">
    <source>
        <dbReference type="ARBA" id="ARBA00022801"/>
    </source>
</evidence>
<accession>V9KPD8</accession>
<comment type="similarity">
    <text evidence="3 17">Belongs to the AB hydrolase superfamily. Lipase family.</text>
</comment>
<keyword evidence="16" id="KW-0479">Metal-binding</keyword>
<dbReference type="SUPFAM" id="SSF53474">
    <property type="entry name" value="alpha/beta-Hydrolases"/>
    <property type="match status" value="1"/>
</dbReference>
<dbReference type="GO" id="GO:0005886">
    <property type="term" value="C:plasma membrane"/>
    <property type="evidence" value="ECO:0007669"/>
    <property type="project" value="UniProtKB-SubCell"/>
</dbReference>
<keyword evidence="4" id="KW-1003">Cell membrane</keyword>
<evidence type="ECO:0000256" key="3">
    <source>
        <dbReference type="ARBA" id="ARBA00010701"/>
    </source>
</evidence>
<dbReference type="PRINTS" id="PR00821">
    <property type="entry name" value="TAGLIPASE"/>
</dbReference>
<evidence type="ECO:0000256" key="16">
    <source>
        <dbReference type="PIRSR" id="PIRSR000865-2"/>
    </source>
</evidence>
<evidence type="ECO:0000256" key="4">
    <source>
        <dbReference type="ARBA" id="ARBA00022475"/>
    </source>
</evidence>
<dbReference type="GO" id="GO:0046872">
    <property type="term" value="F:metal ion binding"/>
    <property type="evidence" value="ECO:0007669"/>
    <property type="project" value="UniProtKB-KW"/>
</dbReference>
<feature type="active site" description="Charge relay system" evidence="15">
    <location>
        <position position="180"/>
    </location>
</feature>
<protein>
    <submittedName>
        <fullName evidence="20">Lipase member H</fullName>
    </submittedName>
</protein>
<dbReference type="EMBL" id="JW867628">
    <property type="protein sequence ID" value="AFP00146.1"/>
    <property type="molecule type" value="mRNA"/>
</dbReference>
<evidence type="ECO:0000256" key="2">
    <source>
        <dbReference type="ARBA" id="ARBA00004613"/>
    </source>
</evidence>
<dbReference type="GO" id="GO:0005615">
    <property type="term" value="C:extracellular space"/>
    <property type="evidence" value="ECO:0007669"/>
    <property type="project" value="UniProtKB-ARBA"/>
</dbReference>
<evidence type="ECO:0000256" key="8">
    <source>
        <dbReference type="ARBA" id="ARBA00022963"/>
    </source>
</evidence>
<evidence type="ECO:0000256" key="10">
    <source>
        <dbReference type="ARBA" id="ARBA00023136"/>
    </source>
</evidence>
<evidence type="ECO:0000256" key="1">
    <source>
        <dbReference type="ARBA" id="ARBA00004202"/>
    </source>
</evidence>
<dbReference type="Pfam" id="PF00151">
    <property type="entry name" value="Lipase"/>
    <property type="match status" value="1"/>
</dbReference>
<evidence type="ECO:0000256" key="11">
    <source>
        <dbReference type="ARBA" id="ARBA00023157"/>
    </source>
</evidence>
<evidence type="ECO:0000256" key="14">
    <source>
        <dbReference type="ARBA" id="ARBA00049600"/>
    </source>
</evidence>
<organism evidence="20">
    <name type="scientific">Callorhinchus milii</name>
    <name type="common">Ghost shark</name>
    <dbReference type="NCBI Taxonomy" id="7868"/>
    <lineage>
        <taxon>Eukaryota</taxon>
        <taxon>Metazoa</taxon>
        <taxon>Chordata</taxon>
        <taxon>Craniata</taxon>
        <taxon>Vertebrata</taxon>
        <taxon>Chondrichthyes</taxon>
        <taxon>Holocephali</taxon>
        <taxon>Chimaeriformes</taxon>
        <taxon>Callorhinchidae</taxon>
        <taxon>Callorhinchus</taxon>
    </lineage>
</organism>
<reference evidence="20" key="1">
    <citation type="journal article" date="2014" name="Nature">
        <title>Elephant shark genome provides unique insights into gnathostome evolution.</title>
        <authorList>
            <consortium name="International Elephant Shark Genome Sequencing Consortium"/>
            <person name="Venkatesh B."/>
            <person name="Lee A.P."/>
            <person name="Ravi V."/>
            <person name="Maurya A.K."/>
            <person name="Lian M.M."/>
            <person name="Swann J.B."/>
            <person name="Ohta Y."/>
            <person name="Flajnik M.F."/>
            <person name="Sutoh Y."/>
            <person name="Kasahara M."/>
            <person name="Hoon S."/>
            <person name="Gangu V."/>
            <person name="Roy S.W."/>
            <person name="Irimia M."/>
            <person name="Korzh V."/>
            <person name="Kondrychyn I."/>
            <person name="Lim Z.W."/>
            <person name="Tay B.H."/>
            <person name="Tohari S."/>
            <person name="Kong K.W."/>
            <person name="Ho S."/>
            <person name="Lorente-Galdos B."/>
            <person name="Quilez J."/>
            <person name="Marques-Bonet T."/>
            <person name="Raney B.J."/>
            <person name="Ingham P.W."/>
            <person name="Tay A."/>
            <person name="Hillier L.W."/>
            <person name="Minx P."/>
            <person name="Boehm T."/>
            <person name="Wilson R.K."/>
            <person name="Brenner S."/>
            <person name="Warren W.C."/>
        </authorList>
    </citation>
    <scope>NUCLEOTIDE SEQUENCE</scope>
    <source>
        <tissue evidence="20">Liver</tissue>
    </source>
</reference>